<dbReference type="GO" id="GO:0003677">
    <property type="term" value="F:DNA binding"/>
    <property type="evidence" value="ECO:0007669"/>
    <property type="project" value="UniProtKB-KW"/>
</dbReference>
<feature type="domain" description="Response regulatory" evidence="5">
    <location>
        <begin position="10"/>
        <end position="124"/>
    </location>
</feature>
<reference evidence="6" key="1">
    <citation type="submission" date="2020-10" db="EMBL/GenBank/DDBJ databases">
        <title>Connecting structure to function with the recovery of over 1000 high-quality activated sludge metagenome-assembled genomes encoding full-length rRNA genes using long-read sequencing.</title>
        <authorList>
            <person name="Singleton C.M."/>
            <person name="Petriglieri F."/>
            <person name="Kristensen J.M."/>
            <person name="Kirkegaard R.H."/>
            <person name="Michaelsen T.Y."/>
            <person name="Andersen M.H."/>
            <person name="Karst S.M."/>
            <person name="Dueholm M.S."/>
            <person name="Nielsen P.H."/>
            <person name="Albertsen M."/>
        </authorList>
    </citation>
    <scope>NUCLEOTIDE SEQUENCE</scope>
    <source>
        <strain evidence="6">OdNE_18-Q3-R46-58_BAT3C.305</strain>
    </source>
</reference>
<sequence>MAPLQTPRIRVLLVDDHPISSWGLERLLLSAHSQVELVGTASDGNEATRFIYETPINVIVINLDGELRVDLIAELCSISPARVVALTGSRDVSLHDGAILAGSRGVVAKSEPVESLISAIEKVDEGEFWIDRAATTRIFLHLAQNKVPHFTTPENQKIDTLTRRERETALEITKDAAANGKILAQRLGISENTLRNHLNSIYGKLGLSSRLELFAYAKLHLIPGKA</sequence>
<dbReference type="InterPro" id="IPR000792">
    <property type="entry name" value="Tscrpt_reg_LuxR_C"/>
</dbReference>
<organism evidence="6 7">
    <name type="scientific">Candidatus Dechloromonas phosphorivorans</name>
    <dbReference type="NCBI Taxonomy" id="2899244"/>
    <lineage>
        <taxon>Bacteria</taxon>
        <taxon>Pseudomonadati</taxon>
        <taxon>Pseudomonadota</taxon>
        <taxon>Betaproteobacteria</taxon>
        <taxon>Rhodocyclales</taxon>
        <taxon>Azonexaceae</taxon>
        <taxon>Dechloromonas</taxon>
    </lineage>
</organism>
<dbReference type="Pfam" id="PF00072">
    <property type="entry name" value="Response_reg"/>
    <property type="match status" value="1"/>
</dbReference>
<evidence type="ECO:0000256" key="2">
    <source>
        <dbReference type="ARBA" id="ARBA00023125"/>
    </source>
</evidence>
<dbReference type="Pfam" id="PF00196">
    <property type="entry name" value="GerE"/>
    <property type="match status" value="1"/>
</dbReference>
<dbReference type="SMART" id="SM00448">
    <property type="entry name" value="REC"/>
    <property type="match status" value="1"/>
</dbReference>
<dbReference type="AlphaFoldDB" id="A0A9D7LND4"/>
<feature type="domain" description="HTH luxR-type" evidence="4">
    <location>
        <begin position="154"/>
        <end position="221"/>
    </location>
</feature>
<dbReference type="InterPro" id="IPR001789">
    <property type="entry name" value="Sig_transdc_resp-reg_receiver"/>
</dbReference>
<dbReference type="GO" id="GO:0006355">
    <property type="term" value="P:regulation of DNA-templated transcription"/>
    <property type="evidence" value="ECO:0007669"/>
    <property type="project" value="InterPro"/>
</dbReference>
<dbReference type="Proteomes" id="UP000808146">
    <property type="component" value="Unassembled WGS sequence"/>
</dbReference>
<evidence type="ECO:0000313" key="6">
    <source>
        <dbReference type="EMBL" id="MBK8889110.1"/>
    </source>
</evidence>
<dbReference type="PROSITE" id="PS50110">
    <property type="entry name" value="RESPONSE_REGULATORY"/>
    <property type="match status" value="1"/>
</dbReference>
<dbReference type="InterPro" id="IPR016032">
    <property type="entry name" value="Sig_transdc_resp-reg_C-effctor"/>
</dbReference>
<evidence type="ECO:0000256" key="3">
    <source>
        <dbReference type="PROSITE-ProRule" id="PRU00169"/>
    </source>
</evidence>
<dbReference type="SMART" id="SM00421">
    <property type="entry name" value="HTH_LUXR"/>
    <property type="match status" value="1"/>
</dbReference>
<comment type="caution">
    <text evidence="6">The sequence shown here is derived from an EMBL/GenBank/DDBJ whole genome shotgun (WGS) entry which is preliminary data.</text>
</comment>
<dbReference type="SUPFAM" id="SSF46894">
    <property type="entry name" value="C-terminal effector domain of the bipartite response regulators"/>
    <property type="match status" value="1"/>
</dbReference>
<dbReference type="CDD" id="cd17535">
    <property type="entry name" value="REC_NarL-like"/>
    <property type="match status" value="1"/>
</dbReference>
<dbReference type="InterPro" id="IPR058245">
    <property type="entry name" value="NreC/VraR/RcsB-like_REC"/>
</dbReference>
<evidence type="ECO:0000256" key="1">
    <source>
        <dbReference type="ARBA" id="ARBA00022553"/>
    </source>
</evidence>
<dbReference type="CDD" id="cd06170">
    <property type="entry name" value="LuxR_C_like"/>
    <property type="match status" value="1"/>
</dbReference>
<keyword evidence="1" id="KW-0597">Phosphoprotein</keyword>
<evidence type="ECO:0000259" key="5">
    <source>
        <dbReference type="PROSITE" id="PS50110"/>
    </source>
</evidence>
<comment type="caution">
    <text evidence="3">Lacks conserved residue(s) required for the propagation of feature annotation.</text>
</comment>
<dbReference type="InterPro" id="IPR011006">
    <property type="entry name" value="CheY-like_superfamily"/>
</dbReference>
<dbReference type="GO" id="GO:0000160">
    <property type="term" value="P:phosphorelay signal transduction system"/>
    <property type="evidence" value="ECO:0007669"/>
    <property type="project" value="InterPro"/>
</dbReference>
<proteinExistence type="predicted"/>
<keyword evidence="2" id="KW-0238">DNA-binding</keyword>
<dbReference type="PANTHER" id="PTHR43214:SF38">
    <property type="entry name" value="NITRATE_NITRITE RESPONSE REGULATOR PROTEIN NARL"/>
    <property type="match status" value="1"/>
</dbReference>
<evidence type="ECO:0000313" key="7">
    <source>
        <dbReference type="Proteomes" id="UP000808146"/>
    </source>
</evidence>
<dbReference type="SUPFAM" id="SSF52172">
    <property type="entry name" value="CheY-like"/>
    <property type="match status" value="1"/>
</dbReference>
<accession>A0A9D7LND4</accession>
<dbReference type="Gene3D" id="3.40.50.2300">
    <property type="match status" value="1"/>
</dbReference>
<evidence type="ECO:0000259" key="4">
    <source>
        <dbReference type="PROSITE" id="PS50043"/>
    </source>
</evidence>
<dbReference type="PROSITE" id="PS50043">
    <property type="entry name" value="HTH_LUXR_2"/>
    <property type="match status" value="1"/>
</dbReference>
<dbReference type="EMBL" id="JADKBR010000001">
    <property type="protein sequence ID" value="MBK8889110.1"/>
    <property type="molecule type" value="Genomic_DNA"/>
</dbReference>
<dbReference type="PANTHER" id="PTHR43214">
    <property type="entry name" value="TWO-COMPONENT RESPONSE REGULATOR"/>
    <property type="match status" value="1"/>
</dbReference>
<name>A0A9D7LND4_9RHOO</name>
<protein>
    <submittedName>
        <fullName evidence="6">Response regulator transcription factor</fullName>
    </submittedName>
</protein>
<gene>
    <name evidence="6" type="ORF">IPN75_01370</name>
</gene>
<dbReference type="InterPro" id="IPR039420">
    <property type="entry name" value="WalR-like"/>
</dbReference>